<organism evidence="2 3">
    <name type="scientific">Canna indica</name>
    <name type="common">Indian-shot</name>
    <dbReference type="NCBI Taxonomy" id="4628"/>
    <lineage>
        <taxon>Eukaryota</taxon>
        <taxon>Viridiplantae</taxon>
        <taxon>Streptophyta</taxon>
        <taxon>Embryophyta</taxon>
        <taxon>Tracheophyta</taxon>
        <taxon>Spermatophyta</taxon>
        <taxon>Magnoliopsida</taxon>
        <taxon>Liliopsida</taxon>
        <taxon>Zingiberales</taxon>
        <taxon>Cannaceae</taxon>
        <taxon>Canna</taxon>
    </lineage>
</organism>
<dbReference type="Proteomes" id="UP001327560">
    <property type="component" value="Chromosome 6"/>
</dbReference>
<name>A0AAQ3KS72_9LILI</name>
<accession>A0AAQ3KS72</accession>
<feature type="region of interest" description="Disordered" evidence="1">
    <location>
        <begin position="68"/>
        <end position="165"/>
    </location>
</feature>
<protein>
    <submittedName>
        <fullName evidence="2">Uncharacterized protein</fullName>
    </submittedName>
</protein>
<sequence>MNSVVAYFETVNVEEDQPHGSLVIEFVNVSTSSNAEKYSFKTSLHEQAIESNAMNGEANRAHDNLVVEPPHVPTPSHAEKEISKSRTHEKELKSPLVDDYPPTQASGSRATEAIRSPMLSDFLTPPSSPLRQRKRARGSLFDEGLSPRDVTLPTGAGGGDVEGSI</sequence>
<keyword evidence="3" id="KW-1185">Reference proteome</keyword>
<proteinExistence type="predicted"/>
<dbReference type="EMBL" id="CP136895">
    <property type="protein sequence ID" value="WOL11126.1"/>
    <property type="molecule type" value="Genomic_DNA"/>
</dbReference>
<evidence type="ECO:0000313" key="3">
    <source>
        <dbReference type="Proteomes" id="UP001327560"/>
    </source>
</evidence>
<reference evidence="2 3" key="1">
    <citation type="submission" date="2023-10" db="EMBL/GenBank/DDBJ databases">
        <title>Chromosome-scale genome assembly provides insights into flower coloration mechanisms of Canna indica.</title>
        <authorList>
            <person name="Li C."/>
        </authorList>
    </citation>
    <scope>NUCLEOTIDE SEQUENCE [LARGE SCALE GENOMIC DNA]</scope>
    <source>
        <tissue evidence="2">Flower</tissue>
    </source>
</reference>
<evidence type="ECO:0000313" key="2">
    <source>
        <dbReference type="EMBL" id="WOL11126.1"/>
    </source>
</evidence>
<feature type="compositionally biased region" description="Gly residues" evidence="1">
    <location>
        <begin position="155"/>
        <end position="165"/>
    </location>
</feature>
<evidence type="ECO:0000256" key="1">
    <source>
        <dbReference type="SAM" id="MobiDB-lite"/>
    </source>
</evidence>
<gene>
    <name evidence="2" type="ORF">Cni_G19887</name>
</gene>
<dbReference type="AlphaFoldDB" id="A0AAQ3KS72"/>
<feature type="compositionally biased region" description="Basic and acidic residues" evidence="1">
    <location>
        <begin position="77"/>
        <end position="93"/>
    </location>
</feature>